<comment type="caution">
    <text evidence="2">The sequence shown here is derived from an EMBL/GenBank/DDBJ whole genome shotgun (WGS) entry which is preliminary data.</text>
</comment>
<feature type="compositionally biased region" description="Basic and acidic residues" evidence="1">
    <location>
        <begin position="32"/>
        <end position="42"/>
    </location>
</feature>
<accession>A0ABD3H980</accession>
<sequence length="119" mass="13204">MGESDTGKEKKKRDQHEKRSIQKQSLGGKTTESNEHPLELRLTKNRADFVLQQLTEGESYVADYTSTGKVGAALVLKHTWQIMMQGVKGDRTITWAVVRTETGPIGLTSIHGPRNIITG</sequence>
<proteinExistence type="predicted"/>
<name>A0ABD3H980_9MARC</name>
<organism evidence="2 3">
    <name type="scientific">Riccia sorocarpa</name>
    <dbReference type="NCBI Taxonomy" id="122646"/>
    <lineage>
        <taxon>Eukaryota</taxon>
        <taxon>Viridiplantae</taxon>
        <taxon>Streptophyta</taxon>
        <taxon>Embryophyta</taxon>
        <taxon>Marchantiophyta</taxon>
        <taxon>Marchantiopsida</taxon>
        <taxon>Marchantiidae</taxon>
        <taxon>Marchantiales</taxon>
        <taxon>Ricciaceae</taxon>
        <taxon>Riccia</taxon>
    </lineage>
</organism>
<evidence type="ECO:0000256" key="1">
    <source>
        <dbReference type="SAM" id="MobiDB-lite"/>
    </source>
</evidence>
<protein>
    <submittedName>
        <fullName evidence="2">Uncharacterized protein</fullName>
    </submittedName>
</protein>
<keyword evidence="3" id="KW-1185">Reference proteome</keyword>
<feature type="compositionally biased region" description="Basic and acidic residues" evidence="1">
    <location>
        <begin position="1"/>
        <end position="20"/>
    </location>
</feature>
<feature type="compositionally biased region" description="Polar residues" evidence="1">
    <location>
        <begin position="22"/>
        <end position="31"/>
    </location>
</feature>
<evidence type="ECO:0000313" key="3">
    <source>
        <dbReference type="Proteomes" id="UP001633002"/>
    </source>
</evidence>
<reference evidence="2 3" key="1">
    <citation type="submission" date="2024-09" db="EMBL/GenBank/DDBJ databases">
        <title>Chromosome-scale assembly of Riccia sorocarpa.</title>
        <authorList>
            <person name="Paukszto L."/>
        </authorList>
    </citation>
    <scope>NUCLEOTIDE SEQUENCE [LARGE SCALE GENOMIC DNA]</scope>
    <source>
        <strain evidence="2">LP-2024</strain>
        <tissue evidence="2">Aerial parts of the thallus</tissue>
    </source>
</reference>
<evidence type="ECO:0000313" key="2">
    <source>
        <dbReference type="EMBL" id="KAL3687396.1"/>
    </source>
</evidence>
<dbReference type="AlphaFoldDB" id="A0ABD3H980"/>
<feature type="region of interest" description="Disordered" evidence="1">
    <location>
        <begin position="1"/>
        <end position="42"/>
    </location>
</feature>
<dbReference type="Proteomes" id="UP001633002">
    <property type="component" value="Unassembled WGS sequence"/>
</dbReference>
<gene>
    <name evidence="2" type="ORF">R1sor_013705</name>
</gene>
<dbReference type="EMBL" id="JBJQOH010000004">
    <property type="protein sequence ID" value="KAL3687396.1"/>
    <property type="molecule type" value="Genomic_DNA"/>
</dbReference>